<dbReference type="GO" id="GO:0032561">
    <property type="term" value="F:guanyl ribonucleotide binding"/>
    <property type="evidence" value="ECO:0007669"/>
    <property type="project" value="UniProtKB-ARBA"/>
</dbReference>
<dbReference type="Pfam" id="PF01205">
    <property type="entry name" value="Impact_N"/>
    <property type="match status" value="1"/>
</dbReference>
<dbReference type="InterPro" id="IPR020568">
    <property type="entry name" value="Ribosomal_Su5_D2-typ_SF"/>
</dbReference>
<evidence type="ECO:0000256" key="1">
    <source>
        <dbReference type="ARBA" id="ARBA00007665"/>
    </source>
</evidence>
<protein>
    <recommendedName>
        <fullName evidence="6">Elongation factor</fullName>
    </recommendedName>
</protein>
<dbReference type="Proteomes" id="UP000235347">
    <property type="component" value="Unassembled WGS sequence"/>
</dbReference>
<dbReference type="Gene3D" id="3.30.230.30">
    <property type="entry name" value="Impact, N-terminal domain"/>
    <property type="match status" value="1"/>
</dbReference>
<dbReference type="PANTHER" id="PTHR16301">
    <property type="entry name" value="IMPACT-RELATED"/>
    <property type="match status" value="1"/>
</dbReference>
<comment type="similarity">
    <text evidence="1">Belongs to the IMPACT family.</text>
</comment>
<feature type="domain" description="UPF0029" evidence="3">
    <location>
        <begin position="135"/>
        <end position="190"/>
    </location>
</feature>
<evidence type="ECO:0000313" key="4">
    <source>
        <dbReference type="EMBL" id="PMS24351.1"/>
    </source>
</evidence>
<dbReference type="InterPro" id="IPR036956">
    <property type="entry name" value="Impact_N_sf"/>
</dbReference>
<dbReference type="AlphaFoldDB" id="A0A2N7W4M1"/>
<evidence type="ECO:0000259" key="2">
    <source>
        <dbReference type="Pfam" id="PF01205"/>
    </source>
</evidence>
<evidence type="ECO:0000313" key="5">
    <source>
        <dbReference type="Proteomes" id="UP000235347"/>
    </source>
</evidence>
<gene>
    <name evidence="4" type="ORF">C0Z19_13850</name>
</gene>
<keyword evidence="5" id="KW-1185">Reference proteome</keyword>
<dbReference type="GO" id="GO:0017111">
    <property type="term" value="F:ribonucleoside triphosphate phosphatase activity"/>
    <property type="evidence" value="ECO:0007669"/>
    <property type="project" value="UniProtKB-ARBA"/>
</dbReference>
<dbReference type="InterPro" id="IPR035647">
    <property type="entry name" value="EFG_III/V"/>
</dbReference>
<comment type="caution">
    <text evidence="4">The sequence shown here is derived from an EMBL/GenBank/DDBJ whole genome shotgun (WGS) entry which is preliminary data.</text>
</comment>
<evidence type="ECO:0000259" key="3">
    <source>
        <dbReference type="Pfam" id="PF09186"/>
    </source>
</evidence>
<reference evidence="4 5" key="1">
    <citation type="submission" date="2018-01" db="EMBL/GenBank/DDBJ databases">
        <title>Whole genome analyses suggest that Burkholderia sensu lato contains two further novel genera in the rhizoxinica-symbiotica group Mycetohabitans gen. nov., and Trinickia gen. nov.: implications for the evolution of diazotrophy and nodulation in the Burkholderiaceae.</title>
        <authorList>
            <person name="Estrada-de los Santos P."/>
            <person name="Palmer M."/>
            <person name="Chavez-Ramirez B."/>
            <person name="Beukes C."/>
            <person name="Steenkamp E.T."/>
            <person name="Hirsch A.M."/>
            <person name="Manyaka P."/>
            <person name="Maluk M."/>
            <person name="Lafos M."/>
            <person name="Crook M."/>
            <person name="Gross E."/>
            <person name="Simon M.F."/>
            <person name="Bueno dos Reis Junior F."/>
            <person name="Poole P.S."/>
            <person name="Venter S.N."/>
            <person name="James E.K."/>
        </authorList>
    </citation>
    <scope>NUCLEOTIDE SEQUENCE [LARGE SCALE GENOMIC DNA]</scope>
    <source>
        <strain evidence="4 5">GP25-8</strain>
    </source>
</reference>
<sequence>MPTFTLAAPVSAELEIRKSRFIGHAIPVADRDAAMLELRRLGEAHPGAPHVCWALLAGGQSGMSDDGEPSGTAGRPILEVLRHHDLDGVLAAVVRYYGGVKLGAGGLVRAYTDAIATALQQAQRIERIAQARLAVEIGYPDEARVRRWMEQENVELVDSRYSLTVQLVLQMPATACDAARDALRDLTQGRAGFPDIKDDDRNR</sequence>
<organism evidence="4 5">
    <name type="scientific">Trinickia soli</name>
    <dbReference type="NCBI Taxonomy" id="380675"/>
    <lineage>
        <taxon>Bacteria</taxon>
        <taxon>Pseudomonadati</taxon>
        <taxon>Pseudomonadota</taxon>
        <taxon>Betaproteobacteria</taxon>
        <taxon>Burkholderiales</taxon>
        <taxon>Burkholderiaceae</taxon>
        <taxon>Trinickia</taxon>
    </lineage>
</organism>
<proteinExistence type="inferred from homology"/>
<dbReference type="Gene3D" id="3.30.70.240">
    <property type="match status" value="1"/>
</dbReference>
<name>A0A2N7W4M1_9BURK</name>
<dbReference type="InterPro" id="IPR015269">
    <property type="entry name" value="UPF0029_Impact_C"/>
</dbReference>
<dbReference type="GO" id="GO:0005737">
    <property type="term" value="C:cytoplasm"/>
    <property type="evidence" value="ECO:0007669"/>
    <property type="project" value="TreeGrafter"/>
</dbReference>
<dbReference type="SUPFAM" id="SSF54980">
    <property type="entry name" value="EF-G C-terminal domain-like"/>
    <property type="match status" value="1"/>
</dbReference>
<dbReference type="Pfam" id="PF09186">
    <property type="entry name" value="DUF1949"/>
    <property type="match status" value="1"/>
</dbReference>
<dbReference type="InterPro" id="IPR001498">
    <property type="entry name" value="Impact_N"/>
</dbReference>
<dbReference type="SUPFAM" id="SSF54211">
    <property type="entry name" value="Ribosomal protein S5 domain 2-like"/>
    <property type="match status" value="1"/>
</dbReference>
<dbReference type="PANTHER" id="PTHR16301:SF20">
    <property type="entry name" value="IMPACT FAMILY MEMBER YIGZ"/>
    <property type="match status" value="1"/>
</dbReference>
<feature type="domain" description="Impact N-terminal" evidence="2">
    <location>
        <begin position="17"/>
        <end position="119"/>
    </location>
</feature>
<dbReference type="InterPro" id="IPR023582">
    <property type="entry name" value="Impact"/>
</dbReference>
<dbReference type="EMBL" id="PNYB01000010">
    <property type="protein sequence ID" value="PMS24351.1"/>
    <property type="molecule type" value="Genomic_DNA"/>
</dbReference>
<dbReference type="GO" id="GO:0006446">
    <property type="term" value="P:regulation of translational initiation"/>
    <property type="evidence" value="ECO:0007669"/>
    <property type="project" value="TreeGrafter"/>
</dbReference>
<evidence type="ECO:0008006" key="6">
    <source>
        <dbReference type="Google" id="ProtNLM"/>
    </source>
</evidence>
<dbReference type="RefSeq" id="WP_102610402.1">
    <property type="nucleotide sequence ID" value="NZ_CADIKD010000007.1"/>
</dbReference>
<accession>A0A2N7W4M1</accession>